<name>A0A0E9PYZ5_ANGAN</name>
<reference evidence="1" key="1">
    <citation type="submission" date="2014-11" db="EMBL/GenBank/DDBJ databases">
        <authorList>
            <person name="Amaro Gonzalez C."/>
        </authorList>
    </citation>
    <scope>NUCLEOTIDE SEQUENCE</scope>
</reference>
<dbReference type="EMBL" id="GBXM01099469">
    <property type="protein sequence ID" value="JAH09108.1"/>
    <property type="molecule type" value="Transcribed_RNA"/>
</dbReference>
<evidence type="ECO:0000313" key="1">
    <source>
        <dbReference type="EMBL" id="JAH09108.1"/>
    </source>
</evidence>
<accession>A0A0E9PYZ5</accession>
<reference evidence="1" key="2">
    <citation type="journal article" date="2015" name="Fish Shellfish Immunol.">
        <title>Early steps in the European eel (Anguilla anguilla)-Vibrio vulnificus interaction in the gills: Role of the RtxA13 toxin.</title>
        <authorList>
            <person name="Callol A."/>
            <person name="Pajuelo D."/>
            <person name="Ebbesson L."/>
            <person name="Teles M."/>
            <person name="MacKenzie S."/>
            <person name="Amaro C."/>
        </authorList>
    </citation>
    <scope>NUCLEOTIDE SEQUENCE</scope>
</reference>
<protein>
    <submittedName>
        <fullName evidence="1">Uncharacterized protein</fullName>
    </submittedName>
</protein>
<dbReference type="AlphaFoldDB" id="A0A0E9PYZ5"/>
<sequence length="41" mass="4699">MSSYMVIYDQYSEFLGIPGHVREPKLDGGLKKHALICWSTQ</sequence>
<organism evidence="1">
    <name type="scientific">Anguilla anguilla</name>
    <name type="common">European freshwater eel</name>
    <name type="synonym">Muraena anguilla</name>
    <dbReference type="NCBI Taxonomy" id="7936"/>
    <lineage>
        <taxon>Eukaryota</taxon>
        <taxon>Metazoa</taxon>
        <taxon>Chordata</taxon>
        <taxon>Craniata</taxon>
        <taxon>Vertebrata</taxon>
        <taxon>Euteleostomi</taxon>
        <taxon>Actinopterygii</taxon>
        <taxon>Neopterygii</taxon>
        <taxon>Teleostei</taxon>
        <taxon>Anguilliformes</taxon>
        <taxon>Anguillidae</taxon>
        <taxon>Anguilla</taxon>
    </lineage>
</organism>
<proteinExistence type="predicted"/>